<dbReference type="SUPFAM" id="SSF102114">
    <property type="entry name" value="Radical SAM enzymes"/>
    <property type="match status" value="1"/>
</dbReference>
<keyword evidence="3" id="KW-0479">Metal-binding</keyword>
<reference evidence="5" key="1">
    <citation type="submission" date="2018-05" db="EMBL/GenBank/DDBJ databases">
        <authorList>
            <person name="Lanie J.A."/>
            <person name="Ng W.-L."/>
            <person name="Kazmierczak K.M."/>
            <person name="Andrzejewski T.M."/>
            <person name="Davidsen T.M."/>
            <person name="Wayne K.J."/>
            <person name="Tettelin H."/>
            <person name="Glass J.I."/>
            <person name="Rusch D."/>
            <person name="Podicherti R."/>
            <person name="Tsui H.-C.T."/>
            <person name="Winkler M.E."/>
        </authorList>
    </citation>
    <scope>NUCLEOTIDE SEQUENCE</scope>
</reference>
<sequence length="101" mass="11365">MNKTISSFSPMRRLPDWLKTSLPKGVNYFRLKALVEKYQLNTVCESASCPNIGDCWSAGTLTLMILGDTCTRACRFCDVPTGFMKPPRKEEPIEIAEMVSK</sequence>
<comment type="cofactor">
    <cofactor evidence="1">
        <name>[4Fe-4S] cluster</name>
        <dbReference type="ChEBI" id="CHEBI:49883"/>
    </cofactor>
</comment>
<dbReference type="GO" id="GO:0051539">
    <property type="term" value="F:4 iron, 4 sulfur cluster binding"/>
    <property type="evidence" value="ECO:0007669"/>
    <property type="project" value="UniProtKB-KW"/>
</dbReference>
<dbReference type="InterPro" id="IPR003698">
    <property type="entry name" value="Lipoyl_synth"/>
</dbReference>
<dbReference type="InterPro" id="IPR058240">
    <property type="entry name" value="rSAM_sf"/>
</dbReference>
<dbReference type="AlphaFoldDB" id="A0A383AR90"/>
<organism evidence="5">
    <name type="scientific">marine metagenome</name>
    <dbReference type="NCBI Taxonomy" id="408172"/>
    <lineage>
        <taxon>unclassified sequences</taxon>
        <taxon>metagenomes</taxon>
        <taxon>ecological metagenomes</taxon>
    </lineage>
</organism>
<dbReference type="GO" id="GO:0016992">
    <property type="term" value="F:lipoate synthase activity"/>
    <property type="evidence" value="ECO:0007669"/>
    <property type="project" value="InterPro"/>
</dbReference>
<feature type="non-terminal residue" evidence="5">
    <location>
        <position position="101"/>
    </location>
</feature>
<evidence type="ECO:0000256" key="3">
    <source>
        <dbReference type="ARBA" id="ARBA00022485"/>
    </source>
</evidence>
<evidence type="ECO:0000313" key="5">
    <source>
        <dbReference type="EMBL" id="SVE09638.1"/>
    </source>
</evidence>
<feature type="domain" description="Lipoyl synthase N-terminal" evidence="4">
    <location>
        <begin position="11"/>
        <end position="49"/>
    </location>
</feature>
<keyword evidence="3" id="KW-0004">4Fe-4S</keyword>
<keyword evidence="3" id="KW-0411">Iron-sulfur</keyword>
<proteinExistence type="predicted"/>
<comment type="subcellular location">
    <subcellularLocation>
        <location evidence="2">Mitochondrion</location>
    </subcellularLocation>
</comment>
<gene>
    <name evidence="5" type="ORF">METZ01_LOCUS462492</name>
</gene>
<dbReference type="EMBL" id="UINC01193837">
    <property type="protein sequence ID" value="SVE09638.1"/>
    <property type="molecule type" value="Genomic_DNA"/>
</dbReference>
<dbReference type="PANTHER" id="PTHR10949:SF0">
    <property type="entry name" value="LIPOYL SYNTHASE, MITOCHONDRIAL"/>
    <property type="match status" value="1"/>
</dbReference>
<dbReference type="InterPro" id="IPR031691">
    <property type="entry name" value="LIAS_N"/>
</dbReference>
<dbReference type="Pfam" id="PF16881">
    <property type="entry name" value="LIAS_N"/>
    <property type="match status" value="1"/>
</dbReference>
<evidence type="ECO:0000256" key="1">
    <source>
        <dbReference type="ARBA" id="ARBA00001966"/>
    </source>
</evidence>
<accession>A0A383AR90</accession>
<evidence type="ECO:0000259" key="4">
    <source>
        <dbReference type="Pfam" id="PF16881"/>
    </source>
</evidence>
<keyword evidence="3" id="KW-0408">Iron</keyword>
<dbReference type="GO" id="GO:0005739">
    <property type="term" value="C:mitochondrion"/>
    <property type="evidence" value="ECO:0007669"/>
    <property type="project" value="UniProtKB-SubCell"/>
</dbReference>
<evidence type="ECO:0000256" key="2">
    <source>
        <dbReference type="ARBA" id="ARBA00004173"/>
    </source>
</evidence>
<name>A0A383AR90_9ZZZZ</name>
<protein>
    <recommendedName>
        <fullName evidence="4">Lipoyl synthase N-terminal domain-containing protein</fullName>
    </recommendedName>
</protein>
<dbReference type="PANTHER" id="PTHR10949">
    <property type="entry name" value="LIPOYL SYNTHASE"/>
    <property type="match status" value="1"/>
</dbReference>